<evidence type="ECO:0000313" key="2">
    <source>
        <dbReference type="Proteomes" id="UP000183371"/>
    </source>
</evidence>
<dbReference type="Pfam" id="PF05013">
    <property type="entry name" value="FGase"/>
    <property type="match status" value="1"/>
</dbReference>
<gene>
    <name evidence="1" type="ORF">SAMN05444141_103431</name>
</gene>
<sequence>MRTPKLFERDTLPQSIENVLKIHRPTELTSPLVVDSPHSGEIYPADFRPCVPASRYKCAEDRYVHELFEKAAETGGVYLEALFPRIYIDPNRRADNIDPAVIKGWTREAKPDFRSDLGKGLIWTEAPPSSGPLYDRELTAAEIENRIDAYYTPYYDALTRLMEQAHARFGVAYHLDCHSMQAVSTVMHETGAGEKRPDINLGDREGVTCDPEYINTAKDILVELGYEVKINEPYKGAELVIHTGRPQQGWHSLQIEVSRGLYMSEVTLEKYPNFDSLQRDLGTFVNRLSDYTKQKITEPA</sequence>
<evidence type="ECO:0000313" key="1">
    <source>
        <dbReference type="EMBL" id="SFT79309.1"/>
    </source>
</evidence>
<dbReference type="AlphaFoldDB" id="A0A1I7AWL1"/>
<reference evidence="2" key="1">
    <citation type="submission" date="2016-10" db="EMBL/GenBank/DDBJ databases">
        <authorList>
            <person name="Varghese N."/>
            <person name="Submissions S."/>
        </authorList>
    </citation>
    <scope>NUCLEOTIDE SEQUENCE [LARGE SCALE GENOMIC DNA]</scope>
    <source>
        <strain evidence="2">DSM 17465</strain>
    </source>
</reference>
<dbReference type="SUPFAM" id="SSF53187">
    <property type="entry name" value="Zn-dependent exopeptidases"/>
    <property type="match status" value="1"/>
</dbReference>
<proteinExistence type="predicted"/>
<protein>
    <submittedName>
        <fullName evidence="1">N-formylglutamate deformylase</fullName>
    </submittedName>
</protein>
<accession>A0A1I7AWL1</accession>
<organism evidence="1 2">
    <name type="scientific">Pseudovibrio denitrificans</name>
    <dbReference type="NCBI Taxonomy" id="258256"/>
    <lineage>
        <taxon>Bacteria</taxon>
        <taxon>Pseudomonadati</taxon>
        <taxon>Pseudomonadota</taxon>
        <taxon>Alphaproteobacteria</taxon>
        <taxon>Hyphomicrobiales</taxon>
        <taxon>Stappiaceae</taxon>
        <taxon>Pseudovibrio</taxon>
    </lineage>
</organism>
<dbReference type="InterPro" id="IPR007709">
    <property type="entry name" value="N-FG_amidohydro"/>
</dbReference>
<name>A0A1I7AWL1_9HYPH</name>
<keyword evidence="2" id="KW-1185">Reference proteome</keyword>
<dbReference type="Proteomes" id="UP000183371">
    <property type="component" value="Unassembled WGS sequence"/>
</dbReference>
<dbReference type="Gene3D" id="3.40.630.40">
    <property type="entry name" value="Zn-dependent exopeptidases"/>
    <property type="match status" value="1"/>
</dbReference>
<dbReference type="EMBL" id="FPBD01000003">
    <property type="protein sequence ID" value="SFT79309.1"/>
    <property type="molecule type" value="Genomic_DNA"/>
</dbReference>